<reference evidence="10" key="1">
    <citation type="journal article" date="2023" name="Science">
        <title>Genome structures resolve the early diversification of teleost fishes.</title>
        <authorList>
            <person name="Parey E."/>
            <person name="Louis A."/>
            <person name="Montfort J."/>
            <person name="Bouchez O."/>
            <person name="Roques C."/>
            <person name="Iampietro C."/>
            <person name="Lluch J."/>
            <person name="Castinel A."/>
            <person name="Donnadieu C."/>
            <person name="Desvignes T."/>
            <person name="Floi Bucao C."/>
            <person name="Jouanno E."/>
            <person name="Wen M."/>
            <person name="Mejri S."/>
            <person name="Dirks R."/>
            <person name="Jansen H."/>
            <person name="Henkel C."/>
            <person name="Chen W.J."/>
            <person name="Zahm M."/>
            <person name="Cabau C."/>
            <person name="Klopp C."/>
            <person name="Thompson A.W."/>
            <person name="Robinson-Rechavi M."/>
            <person name="Braasch I."/>
            <person name="Lecointre G."/>
            <person name="Bobe J."/>
            <person name="Postlethwait J.H."/>
            <person name="Berthelot C."/>
            <person name="Roest Crollius H."/>
            <person name="Guiguen Y."/>
        </authorList>
    </citation>
    <scope>NUCLEOTIDE SEQUENCE</scope>
    <source>
        <strain evidence="10">WJC10195</strain>
    </source>
</reference>
<dbReference type="Pfam" id="PF07947">
    <property type="entry name" value="YhhN"/>
    <property type="match status" value="1"/>
</dbReference>
<evidence type="ECO:0000256" key="6">
    <source>
        <dbReference type="ARBA" id="ARBA00035673"/>
    </source>
</evidence>
<dbReference type="EC" id="3.3.2.2" evidence="6"/>
<gene>
    <name evidence="10" type="ORF">SKAU_G00347300</name>
</gene>
<evidence type="ECO:0000256" key="9">
    <source>
        <dbReference type="SAM" id="Phobius"/>
    </source>
</evidence>
<keyword evidence="4 9" id="KW-1133">Transmembrane helix</keyword>
<evidence type="ECO:0000313" key="11">
    <source>
        <dbReference type="Proteomes" id="UP001152622"/>
    </source>
</evidence>
<evidence type="ECO:0000256" key="4">
    <source>
        <dbReference type="ARBA" id="ARBA00022989"/>
    </source>
</evidence>
<keyword evidence="5 9" id="KW-0472">Membrane</keyword>
<comment type="catalytic activity">
    <reaction evidence="7">
        <text>a 1-O-(1Z-alkenyl)-sn-glycero-3-phosphoethanolamine + H2O = a 2,3-saturated aldehyde + sn-glycero-3-phosphoethanolamine</text>
        <dbReference type="Rhea" id="RHEA:16905"/>
        <dbReference type="ChEBI" id="CHEBI:15377"/>
        <dbReference type="ChEBI" id="CHEBI:73359"/>
        <dbReference type="ChEBI" id="CHEBI:77288"/>
        <dbReference type="ChEBI" id="CHEBI:143890"/>
        <dbReference type="EC" id="3.3.2.2"/>
    </reaction>
</comment>
<keyword evidence="11" id="KW-1185">Reference proteome</keyword>
<dbReference type="GO" id="GO:0016020">
    <property type="term" value="C:membrane"/>
    <property type="evidence" value="ECO:0007669"/>
    <property type="project" value="UniProtKB-SubCell"/>
</dbReference>
<comment type="similarity">
    <text evidence="2">Belongs to the TMEM86 family.</text>
</comment>
<evidence type="ECO:0000256" key="3">
    <source>
        <dbReference type="ARBA" id="ARBA00022692"/>
    </source>
</evidence>
<proteinExistence type="inferred from homology"/>
<dbReference type="PANTHER" id="PTHR31885:SF6">
    <property type="entry name" value="GH04784P"/>
    <property type="match status" value="1"/>
</dbReference>
<feature type="transmembrane region" description="Helical" evidence="9">
    <location>
        <begin position="93"/>
        <end position="113"/>
    </location>
</feature>
<feature type="transmembrane region" description="Helical" evidence="9">
    <location>
        <begin position="143"/>
        <end position="162"/>
    </location>
</feature>
<evidence type="ECO:0000313" key="10">
    <source>
        <dbReference type="EMBL" id="KAJ8340097.1"/>
    </source>
</evidence>
<dbReference type="GO" id="GO:0047408">
    <property type="term" value="F:alkenylglycerophosphocholine hydrolase activity"/>
    <property type="evidence" value="ECO:0007669"/>
    <property type="project" value="UniProtKB-EC"/>
</dbReference>
<sequence length="242" mass="26346">MVSLVTVVKSEGPKLLPFLKACCMYFALWLPASSPSWLSALVKCLPILCLWAFLLAHGTRSVLARSDARAILAGLVFSALGDAFLIWQEEGYFSHGLLMFAVAHALYSSAFGMNPLNLQAGLAVGSVSAVSYTFLYPCLSNPFTYLVGGYVALIGFMAWRATAGVQLANDLWKWTRLSACLGAWLFMVSDLTIAVDKFCFPVPYSRAVVMATYYAAQMLIALSAVECQEVEASRKRGVNISH</sequence>
<dbReference type="PANTHER" id="PTHR31885">
    <property type="entry name" value="GH04784P"/>
    <property type="match status" value="1"/>
</dbReference>
<comment type="caution">
    <text evidence="10">The sequence shown here is derived from an EMBL/GenBank/DDBJ whole genome shotgun (WGS) entry which is preliminary data.</text>
</comment>
<accession>A0A9Q1IHL6</accession>
<feature type="transmembrane region" description="Helical" evidence="9">
    <location>
        <begin position="68"/>
        <end position="87"/>
    </location>
</feature>
<evidence type="ECO:0000256" key="5">
    <source>
        <dbReference type="ARBA" id="ARBA00023136"/>
    </source>
</evidence>
<keyword evidence="3 9" id="KW-0812">Transmembrane</keyword>
<protein>
    <recommendedName>
        <fullName evidence="6">lysoplasmalogenase</fullName>
        <ecNumber evidence="6">3.3.2.2</ecNumber>
    </recommendedName>
</protein>
<organism evidence="10 11">
    <name type="scientific">Synaphobranchus kaupii</name>
    <name type="common">Kaup's arrowtooth eel</name>
    <dbReference type="NCBI Taxonomy" id="118154"/>
    <lineage>
        <taxon>Eukaryota</taxon>
        <taxon>Metazoa</taxon>
        <taxon>Chordata</taxon>
        <taxon>Craniata</taxon>
        <taxon>Vertebrata</taxon>
        <taxon>Euteleostomi</taxon>
        <taxon>Actinopterygii</taxon>
        <taxon>Neopterygii</taxon>
        <taxon>Teleostei</taxon>
        <taxon>Anguilliformes</taxon>
        <taxon>Synaphobranchidae</taxon>
        <taxon>Synaphobranchus</taxon>
    </lineage>
</organism>
<dbReference type="AlphaFoldDB" id="A0A9Q1IHL6"/>
<evidence type="ECO:0000256" key="2">
    <source>
        <dbReference type="ARBA" id="ARBA00007375"/>
    </source>
</evidence>
<dbReference type="OrthoDB" id="2133758at2759"/>
<comment type="catalytic activity">
    <reaction evidence="8">
        <text>a 1-O-(1Z-alkenyl)-sn-glycero-3-phosphocholine + H2O = a 2,3-saturated aldehyde + sn-glycerol 3-phosphocholine</text>
        <dbReference type="Rhea" id="RHEA:22544"/>
        <dbReference type="ChEBI" id="CHEBI:15377"/>
        <dbReference type="ChEBI" id="CHEBI:16870"/>
        <dbReference type="ChEBI" id="CHEBI:73359"/>
        <dbReference type="ChEBI" id="CHEBI:77287"/>
        <dbReference type="EC" id="3.3.2.2"/>
    </reaction>
</comment>
<comment type="subcellular location">
    <subcellularLocation>
        <location evidence="1">Membrane</location>
        <topology evidence="1">Multi-pass membrane protein</topology>
    </subcellularLocation>
</comment>
<dbReference type="InterPro" id="IPR012506">
    <property type="entry name" value="TMEM86B-like"/>
</dbReference>
<name>A0A9Q1IHL6_SYNKA</name>
<feature type="transmembrane region" description="Helical" evidence="9">
    <location>
        <begin position="120"/>
        <end position="137"/>
    </location>
</feature>
<dbReference type="EMBL" id="JAINUF010000016">
    <property type="protein sequence ID" value="KAJ8340097.1"/>
    <property type="molecule type" value="Genomic_DNA"/>
</dbReference>
<feature type="transmembrane region" description="Helical" evidence="9">
    <location>
        <begin position="207"/>
        <end position="225"/>
    </location>
</feature>
<feature type="transmembrane region" description="Helical" evidence="9">
    <location>
        <begin position="36"/>
        <end position="56"/>
    </location>
</feature>
<dbReference type="Proteomes" id="UP001152622">
    <property type="component" value="Chromosome 16"/>
</dbReference>
<evidence type="ECO:0000256" key="7">
    <source>
        <dbReference type="ARBA" id="ARBA00049458"/>
    </source>
</evidence>
<evidence type="ECO:0000256" key="8">
    <source>
        <dbReference type="ARBA" id="ARBA00049560"/>
    </source>
</evidence>
<evidence type="ECO:0000256" key="1">
    <source>
        <dbReference type="ARBA" id="ARBA00004141"/>
    </source>
</evidence>
<feature type="transmembrane region" description="Helical" evidence="9">
    <location>
        <begin position="174"/>
        <end position="195"/>
    </location>
</feature>